<dbReference type="SMART" id="SM00292">
    <property type="entry name" value="BRCT"/>
    <property type="match status" value="1"/>
</dbReference>
<feature type="compositionally biased region" description="Polar residues" evidence="4">
    <location>
        <begin position="396"/>
        <end position="407"/>
    </location>
</feature>
<dbReference type="Pfam" id="PF16770">
    <property type="entry name" value="RTT107_BRCT_5"/>
    <property type="match status" value="1"/>
</dbReference>
<comment type="caution">
    <text evidence="6">The sequence shown here is derived from an EMBL/GenBank/DDBJ whole genome shotgun (WGS) entry which is preliminary data.</text>
</comment>
<accession>A0ABR0W1X1</accession>
<keyword evidence="2" id="KW-0227">DNA damage</keyword>
<protein>
    <recommendedName>
        <fullName evidence="5">BRCT domain-containing protein</fullName>
    </recommendedName>
</protein>
<dbReference type="CDD" id="cd18432">
    <property type="entry name" value="BRCT_PAXIP1_rpt6_like"/>
    <property type="match status" value="1"/>
</dbReference>
<dbReference type="Gene3D" id="3.40.50.10190">
    <property type="entry name" value="BRCT domain"/>
    <property type="match status" value="2"/>
</dbReference>
<keyword evidence="7" id="KW-1185">Reference proteome</keyword>
<gene>
    <name evidence="6" type="ORF">DH2020_024943</name>
</gene>
<evidence type="ECO:0000256" key="2">
    <source>
        <dbReference type="ARBA" id="ARBA00022763"/>
    </source>
</evidence>
<dbReference type="SUPFAM" id="SSF52113">
    <property type="entry name" value="BRCT domain"/>
    <property type="match status" value="1"/>
</dbReference>
<dbReference type="Pfam" id="PF16589">
    <property type="entry name" value="BRCT_2"/>
    <property type="match status" value="1"/>
</dbReference>
<evidence type="ECO:0000313" key="6">
    <source>
        <dbReference type="EMBL" id="KAK6141307.1"/>
    </source>
</evidence>
<dbReference type="PANTHER" id="PTHR23196">
    <property type="entry name" value="PAX TRANSCRIPTION ACTIVATION DOMAIN INTERACTING PROTEIN"/>
    <property type="match status" value="1"/>
</dbReference>
<dbReference type="EMBL" id="JABTTQ020000153">
    <property type="protein sequence ID" value="KAK6141307.1"/>
    <property type="molecule type" value="Genomic_DNA"/>
</dbReference>
<dbReference type="CDD" id="cd17744">
    <property type="entry name" value="BRCT_MDC1_rpt1"/>
    <property type="match status" value="1"/>
</dbReference>
<evidence type="ECO:0000313" key="7">
    <source>
        <dbReference type="Proteomes" id="UP001318860"/>
    </source>
</evidence>
<sequence>MLSYGRLSKPHYVIWLLDLDMNTEVLDACESAQHSGDQMEDYFQKEVVLDSDDEGGEQNENVNVANGCFPRIGRFSGRDEIGLRKRQQVRAGYFRRLDKKVRKQVFRHIESARSDRCDEESNDGRNCLYTDSRFREHLGVMDSVLSRSPDQIPVATNAKEFPKNTEYQNMVTESLAEDSLDERKLSSHVSKSIDTGKNANYDCECATLNYVESPEASESHDKALGFVDHFLSVSDLGSHKNIETRKTNRITSPPSLRTKGSQCLARRVNLACNASKSTTFDWAEEQIEKDEYTSPRMNEDSIFGFEGEKSEHLSVNQESDNVNLQNEIPSLHSKEVAWKFELHKQFDAGFSRQNMKEDEQMRLTPDAFDIGLDTQIAAEAMEELIHAAPPMFDPTHQGSENTLLDSSNTVNKKNKQNNVANPEEAFVGWRCKGKRSRCMKIYTVQDKNVSGFAAKRIENQRGTVVLLPVKKNIMTEKLMAGEVLNSRNPGNTRNSKCGGRSGITVQQEEYGLTEKDSLKEFQRLHCVYDRRSKETANGLKSDSPPQRRKTISFPDDVCKIGVRGTCLKLNPNSSFEVKADTPKREENPYLDVTDQPLSELNPWIYPKRKRSRPSIENNVEKNPTVNDETHNRVAKLLVYKRRCKVPLEREHIGCSLELAGDLSSSVNHNATSDRQVQISVELDTANPSRQCGKLDDRKPSSVDDFVNITSDVLSNGHCMTLQVFEGSDKSKQPFNNLSRSPLMKELTRLGYTESLPDFLPKDSRRRRAMEKVCILFSQNLETRILKQQRKIVARLGFSIASCCSDATHFVTDRFVRTRNMLEAIALGKHVVTHLWLESCEQAGYVIDEKSYILRDEKKEKEIGFNMHASLARASHCPLLKGRRVLITPNVKPDVDAINSLVKAVCGQAVRSIPNAKMKDKMIPDDLLILSCEEDYTICLPFLEKGASIYNSELLLNGIVTQKLEYERYQLFKDFATNGSSCLPRRRNGNMACATHS</sequence>
<name>A0ABR0W1X1_REHGL</name>
<feature type="region of interest" description="Disordered" evidence="4">
    <location>
        <begin position="394"/>
        <end position="415"/>
    </location>
</feature>
<organism evidence="6 7">
    <name type="scientific">Rehmannia glutinosa</name>
    <name type="common">Chinese foxglove</name>
    <dbReference type="NCBI Taxonomy" id="99300"/>
    <lineage>
        <taxon>Eukaryota</taxon>
        <taxon>Viridiplantae</taxon>
        <taxon>Streptophyta</taxon>
        <taxon>Embryophyta</taxon>
        <taxon>Tracheophyta</taxon>
        <taxon>Spermatophyta</taxon>
        <taxon>Magnoliopsida</taxon>
        <taxon>eudicotyledons</taxon>
        <taxon>Gunneridae</taxon>
        <taxon>Pentapetalae</taxon>
        <taxon>asterids</taxon>
        <taxon>lamiids</taxon>
        <taxon>Lamiales</taxon>
        <taxon>Orobanchaceae</taxon>
        <taxon>Rehmannieae</taxon>
        <taxon>Rehmannia</taxon>
    </lineage>
</organism>
<dbReference type="InterPro" id="IPR036420">
    <property type="entry name" value="BRCT_dom_sf"/>
</dbReference>
<dbReference type="InterPro" id="IPR051579">
    <property type="entry name" value="DDR_Transcriptional_Reg"/>
</dbReference>
<dbReference type="PANTHER" id="PTHR23196:SF1">
    <property type="entry name" value="PAX-INTERACTING PROTEIN 1"/>
    <property type="match status" value="1"/>
</dbReference>
<proteinExistence type="predicted"/>
<dbReference type="Proteomes" id="UP001318860">
    <property type="component" value="Unassembled WGS sequence"/>
</dbReference>
<dbReference type="InterPro" id="IPR001357">
    <property type="entry name" value="BRCT_dom"/>
</dbReference>
<keyword evidence="3" id="KW-0539">Nucleus</keyword>
<evidence type="ECO:0000256" key="4">
    <source>
        <dbReference type="SAM" id="MobiDB-lite"/>
    </source>
</evidence>
<reference evidence="6 7" key="1">
    <citation type="journal article" date="2021" name="Comput. Struct. Biotechnol. J.">
        <title>De novo genome assembly of the potent medicinal plant Rehmannia glutinosa using nanopore technology.</title>
        <authorList>
            <person name="Ma L."/>
            <person name="Dong C."/>
            <person name="Song C."/>
            <person name="Wang X."/>
            <person name="Zheng X."/>
            <person name="Niu Y."/>
            <person name="Chen S."/>
            <person name="Feng W."/>
        </authorList>
    </citation>
    <scope>NUCLEOTIDE SEQUENCE [LARGE SCALE GENOMIC DNA]</scope>
    <source>
        <strain evidence="6">DH-2019</strain>
    </source>
</reference>
<feature type="domain" description="BRCT" evidence="5">
    <location>
        <begin position="764"/>
        <end position="853"/>
    </location>
</feature>
<evidence type="ECO:0000256" key="3">
    <source>
        <dbReference type="ARBA" id="ARBA00023242"/>
    </source>
</evidence>
<comment type="subcellular location">
    <subcellularLocation>
        <location evidence="1">Nucleus</location>
    </subcellularLocation>
</comment>
<evidence type="ECO:0000259" key="5">
    <source>
        <dbReference type="PROSITE" id="PS50172"/>
    </source>
</evidence>
<dbReference type="PROSITE" id="PS50172">
    <property type="entry name" value="BRCT"/>
    <property type="match status" value="1"/>
</dbReference>
<evidence type="ECO:0000256" key="1">
    <source>
        <dbReference type="ARBA" id="ARBA00004123"/>
    </source>
</evidence>